<sequence>MGKALAHLEDNIVPFEPRHNVKTQRLNQMARELERESHLLIVVLGTLIGATLALFVGYHIHTSAIHFLLLSILPVCLAYGLRKIYIHTLIRTYL</sequence>
<name>A0A5Q0P4D1_9GAMM</name>
<keyword evidence="4" id="KW-1185">Reference proteome</keyword>
<accession>A0A5Q0P4D1</accession>
<dbReference type="AlphaFoldDB" id="A0A5Q0P4D1"/>
<organism evidence="2 5">
    <name type="scientific">Acinetobacter wanghuae</name>
    <dbReference type="NCBI Taxonomy" id="2662362"/>
    <lineage>
        <taxon>Bacteria</taxon>
        <taxon>Pseudomonadati</taxon>
        <taxon>Pseudomonadota</taxon>
        <taxon>Gammaproteobacteria</taxon>
        <taxon>Moraxellales</taxon>
        <taxon>Moraxellaceae</taxon>
        <taxon>Acinetobacter</taxon>
    </lineage>
</organism>
<keyword evidence="1" id="KW-0472">Membrane</keyword>
<dbReference type="Proteomes" id="UP000480556">
    <property type="component" value="Unassembled WGS sequence"/>
</dbReference>
<evidence type="ECO:0000313" key="4">
    <source>
        <dbReference type="Proteomes" id="UP000327478"/>
    </source>
</evidence>
<keyword evidence="1" id="KW-0812">Transmembrane</keyword>
<evidence type="ECO:0000313" key="5">
    <source>
        <dbReference type="Proteomes" id="UP000480556"/>
    </source>
</evidence>
<proteinExistence type="predicted"/>
<feature type="transmembrane region" description="Helical" evidence="1">
    <location>
        <begin position="64"/>
        <end position="81"/>
    </location>
</feature>
<dbReference type="RefSeq" id="WP_153372108.1">
    <property type="nucleotide sequence ID" value="NZ_CP045650.1"/>
</dbReference>
<gene>
    <name evidence="3" type="ORF">GFH30_09555</name>
    <name evidence="2" type="ORF">GHJ48_03600</name>
</gene>
<dbReference type="EMBL" id="WITK01000003">
    <property type="protein sequence ID" value="MQW91488.1"/>
    <property type="molecule type" value="Genomic_DNA"/>
</dbReference>
<reference evidence="4 5" key="1">
    <citation type="submission" date="2019-10" db="EMBL/GenBank/DDBJ databases">
        <authorList>
            <person name="Dong K."/>
        </authorList>
    </citation>
    <scope>NUCLEOTIDE SEQUENCE [LARGE SCALE GENOMIC DNA]</scope>
    <source>
        <strain evidence="4">dk386</strain>
        <strain evidence="3">Dk386</strain>
        <strain evidence="5">dk771</strain>
        <strain evidence="2">Dk771</strain>
    </source>
</reference>
<evidence type="ECO:0000313" key="3">
    <source>
        <dbReference type="EMBL" id="QGA11614.1"/>
    </source>
</evidence>
<dbReference type="Proteomes" id="UP000327478">
    <property type="component" value="Chromosome"/>
</dbReference>
<dbReference type="EMBL" id="CP045650">
    <property type="protein sequence ID" value="QGA11614.1"/>
    <property type="molecule type" value="Genomic_DNA"/>
</dbReference>
<feature type="transmembrane region" description="Helical" evidence="1">
    <location>
        <begin position="39"/>
        <end position="58"/>
    </location>
</feature>
<keyword evidence="1" id="KW-1133">Transmembrane helix</keyword>
<evidence type="ECO:0000313" key="2">
    <source>
        <dbReference type="EMBL" id="MQW91488.1"/>
    </source>
</evidence>
<protein>
    <submittedName>
        <fullName evidence="2">FUSC family protein</fullName>
    </submittedName>
</protein>
<evidence type="ECO:0000256" key="1">
    <source>
        <dbReference type="SAM" id="Phobius"/>
    </source>
</evidence>